<dbReference type="PANTHER" id="PTHR11079">
    <property type="entry name" value="CYTOSINE DEAMINASE FAMILY MEMBER"/>
    <property type="match status" value="1"/>
</dbReference>
<proteinExistence type="predicted"/>
<dbReference type="GO" id="GO:0052717">
    <property type="term" value="F:tRNA-specific adenosine-34 deaminase activity"/>
    <property type="evidence" value="ECO:0007669"/>
    <property type="project" value="TreeGrafter"/>
</dbReference>
<evidence type="ECO:0000256" key="1">
    <source>
        <dbReference type="ARBA" id="ARBA00022801"/>
    </source>
</evidence>
<dbReference type="RefSeq" id="XP_067068198.1">
    <property type="nucleotide sequence ID" value="XM_067211349.1"/>
</dbReference>
<dbReference type="InterPro" id="IPR002125">
    <property type="entry name" value="CMP_dCMP_dom"/>
</dbReference>
<dbReference type="EMBL" id="LRBS01000067">
    <property type="protein sequence ID" value="OII76352.1"/>
    <property type="molecule type" value="Genomic_DNA"/>
</dbReference>
<dbReference type="PANTHER" id="PTHR11079:SF149">
    <property type="entry name" value="TRNA-SPECIFIC ADENOSINE DEAMINASE 2"/>
    <property type="match status" value="1"/>
</dbReference>
<accession>A0A1J4MQ77</accession>
<dbReference type="AlphaFoldDB" id="A0A1J4MQ77"/>
<comment type="caution">
    <text evidence="3">The sequence shown here is derived from an EMBL/GenBank/DDBJ whole genome shotgun (WGS) entry which is preliminary data.</text>
</comment>
<dbReference type="Gene3D" id="3.40.140.10">
    <property type="entry name" value="Cytidine Deaminase, domain 2"/>
    <property type="match status" value="1"/>
</dbReference>
<dbReference type="InterPro" id="IPR016193">
    <property type="entry name" value="Cytidine_deaminase-like"/>
</dbReference>
<evidence type="ECO:0000313" key="3">
    <source>
        <dbReference type="EMBL" id="OII76352.1"/>
    </source>
</evidence>
<dbReference type="SUPFAM" id="SSF53927">
    <property type="entry name" value="Cytidine deaminase-like"/>
    <property type="match status" value="1"/>
</dbReference>
<dbReference type="VEuPathDB" id="CryptoDB:cand_011100"/>
<dbReference type="OrthoDB" id="1701769at2759"/>
<dbReference type="PROSITE" id="PS51747">
    <property type="entry name" value="CYT_DCMP_DEAMINASES_2"/>
    <property type="match status" value="1"/>
</dbReference>
<sequence length="176" mass="19802">MGNVNATKAFDTDEIPVGCILVNRETKEIESAAHNETNISCNATRHCEVVALERLADKLIQEFDGINCKDINTKFPLKPEFGQYYDLFVTVEPCIMCIGILNQAGIKGIYYGCKNDRFGGCGSVIDFHDIIDIKSEIQIKSNILAEEAIKLLQDFYERGNPKAPDEKRKRPLKRSN</sequence>
<gene>
    <name evidence="3" type="ORF">cand_011100</name>
</gene>
<dbReference type="Pfam" id="PF00383">
    <property type="entry name" value="dCMP_cyt_deam_1"/>
    <property type="match status" value="1"/>
</dbReference>
<keyword evidence="4" id="KW-1185">Reference proteome</keyword>
<dbReference type="Proteomes" id="UP000186804">
    <property type="component" value="Unassembled WGS sequence"/>
</dbReference>
<protein>
    <submittedName>
        <fullName evidence="3">Cytidine deoxycytidylate deaminase family protein</fullName>
    </submittedName>
</protein>
<keyword evidence="1" id="KW-0378">Hydrolase</keyword>
<evidence type="ECO:0000259" key="2">
    <source>
        <dbReference type="PROSITE" id="PS51747"/>
    </source>
</evidence>
<organism evidence="3 4">
    <name type="scientific">Cryptosporidium andersoni</name>
    <dbReference type="NCBI Taxonomy" id="117008"/>
    <lineage>
        <taxon>Eukaryota</taxon>
        <taxon>Sar</taxon>
        <taxon>Alveolata</taxon>
        <taxon>Apicomplexa</taxon>
        <taxon>Conoidasida</taxon>
        <taxon>Coccidia</taxon>
        <taxon>Eucoccidiorida</taxon>
        <taxon>Eimeriorina</taxon>
        <taxon>Cryptosporidiidae</taxon>
        <taxon>Cryptosporidium</taxon>
    </lineage>
</organism>
<evidence type="ECO:0000313" key="4">
    <source>
        <dbReference type="Proteomes" id="UP000186804"/>
    </source>
</evidence>
<reference evidence="3 4" key="1">
    <citation type="submission" date="2016-10" db="EMBL/GenBank/DDBJ databases">
        <title>Reductive evolution of mitochondrial metabolism and differential evolution of invasion-related proteins in Cryptosporidium.</title>
        <authorList>
            <person name="Liu S."/>
            <person name="Roellig D.M."/>
            <person name="Guo Y."/>
            <person name="Li N."/>
            <person name="Frace M.A."/>
            <person name="Tang K."/>
            <person name="Zhang L."/>
            <person name="Feng Y."/>
            <person name="Xiao L."/>
        </authorList>
    </citation>
    <scope>NUCLEOTIDE SEQUENCE [LARGE SCALE GENOMIC DNA]</scope>
    <source>
        <strain evidence="3">30847</strain>
    </source>
</reference>
<dbReference type="GO" id="GO:0002100">
    <property type="term" value="P:tRNA wobble adenosine to inosine editing"/>
    <property type="evidence" value="ECO:0007669"/>
    <property type="project" value="TreeGrafter"/>
</dbReference>
<dbReference type="CDD" id="cd01285">
    <property type="entry name" value="nucleoside_deaminase"/>
    <property type="match status" value="1"/>
</dbReference>
<name>A0A1J4MQ77_9CRYT</name>
<dbReference type="GeneID" id="92365295"/>
<feature type="domain" description="CMP/dCMP-type deaminase" evidence="2">
    <location>
        <begin position="1"/>
        <end position="123"/>
    </location>
</feature>